<protein>
    <recommendedName>
        <fullName evidence="4">Glycine zipper 2TM domain-containing protein</fullName>
    </recommendedName>
</protein>
<evidence type="ECO:0008006" key="4">
    <source>
        <dbReference type="Google" id="ProtNLM"/>
    </source>
</evidence>
<feature type="compositionally biased region" description="Low complexity" evidence="1">
    <location>
        <begin position="8"/>
        <end position="29"/>
    </location>
</feature>
<dbReference type="AlphaFoldDB" id="A0A1D2VFU6"/>
<dbReference type="EMBL" id="KV454482">
    <property type="protein sequence ID" value="ODV60531.1"/>
    <property type="molecule type" value="Genomic_DNA"/>
</dbReference>
<organism evidence="2 3">
    <name type="scientific">Ascoidea rubescens DSM 1968</name>
    <dbReference type="NCBI Taxonomy" id="1344418"/>
    <lineage>
        <taxon>Eukaryota</taxon>
        <taxon>Fungi</taxon>
        <taxon>Dikarya</taxon>
        <taxon>Ascomycota</taxon>
        <taxon>Saccharomycotina</taxon>
        <taxon>Saccharomycetes</taxon>
        <taxon>Ascoideaceae</taxon>
        <taxon>Ascoidea</taxon>
    </lineage>
</organism>
<dbReference type="GeneID" id="30962810"/>
<dbReference type="InParanoid" id="A0A1D2VFU6"/>
<name>A0A1D2VFU6_9ASCO</name>
<reference evidence="3" key="1">
    <citation type="submission" date="2016-05" db="EMBL/GenBank/DDBJ databases">
        <title>Comparative genomics of biotechnologically important yeasts.</title>
        <authorList>
            <consortium name="DOE Joint Genome Institute"/>
            <person name="Riley R."/>
            <person name="Haridas S."/>
            <person name="Wolfe K.H."/>
            <person name="Lopes M.R."/>
            <person name="Hittinger C.T."/>
            <person name="Goker M."/>
            <person name="Salamov A."/>
            <person name="Wisecaver J."/>
            <person name="Long T.M."/>
            <person name="Aerts A.L."/>
            <person name="Barry K."/>
            <person name="Choi C."/>
            <person name="Clum A."/>
            <person name="Coughlan A.Y."/>
            <person name="Deshpande S."/>
            <person name="Douglass A.P."/>
            <person name="Hanson S.J."/>
            <person name="Klenk H.-P."/>
            <person name="Labutti K."/>
            <person name="Lapidus A."/>
            <person name="Lindquist E."/>
            <person name="Lipzen A."/>
            <person name="Meier-Kolthoff J.P."/>
            <person name="Ohm R.A."/>
            <person name="Otillar R.P."/>
            <person name="Pangilinan J."/>
            <person name="Peng Y."/>
            <person name="Rokas A."/>
            <person name="Rosa C.A."/>
            <person name="Scheuner C."/>
            <person name="Sibirny A.A."/>
            <person name="Slot J.C."/>
            <person name="Stielow J.B."/>
            <person name="Sun H."/>
            <person name="Kurtzman C.P."/>
            <person name="Blackwell M."/>
            <person name="Grigoriev I.V."/>
            <person name="Jeffries T.W."/>
        </authorList>
    </citation>
    <scope>NUCLEOTIDE SEQUENCE [LARGE SCALE GENOMIC DNA]</scope>
    <source>
        <strain evidence="3">DSM 1968</strain>
    </source>
</reference>
<sequence length="229" mass="23359">MSANSFYGSGSDKGQSNQQQQQQQQPIGEGQEGERGFLASVAGAGAGYYAGGKAKDSKLAKLGGALIGAYLAQAKPVADSTSISEEDEIYCLAEYVTYTEVVDCSCETCTTDYFEYTTAIDCDKLTDIFTDGELDYTFTGTSTNTDFLEAGSLSSSQTDSITSSSTSSTPTLSVSDSPASPGSGSTIPSESVSSSSDSTITSSSSSSSISESGSSASISESGSSVSISE</sequence>
<feature type="non-terminal residue" evidence="2">
    <location>
        <position position="229"/>
    </location>
</feature>
<keyword evidence="3" id="KW-1185">Reference proteome</keyword>
<evidence type="ECO:0000313" key="3">
    <source>
        <dbReference type="Proteomes" id="UP000095038"/>
    </source>
</evidence>
<evidence type="ECO:0000256" key="1">
    <source>
        <dbReference type="SAM" id="MobiDB-lite"/>
    </source>
</evidence>
<dbReference type="RefSeq" id="XP_020046838.1">
    <property type="nucleotide sequence ID" value="XM_020189174.1"/>
</dbReference>
<feature type="region of interest" description="Disordered" evidence="1">
    <location>
        <begin position="155"/>
        <end position="229"/>
    </location>
</feature>
<dbReference type="Proteomes" id="UP000095038">
    <property type="component" value="Unassembled WGS sequence"/>
</dbReference>
<feature type="region of interest" description="Disordered" evidence="1">
    <location>
        <begin position="1"/>
        <end position="32"/>
    </location>
</feature>
<proteinExistence type="predicted"/>
<gene>
    <name evidence="2" type="ORF">ASCRUDRAFT_14141</name>
</gene>
<evidence type="ECO:0000313" key="2">
    <source>
        <dbReference type="EMBL" id="ODV60531.1"/>
    </source>
</evidence>
<accession>A0A1D2VFU6</accession>